<evidence type="ECO:0000313" key="2">
    <source>
        <dbReference type="Proteomes" id="UP001055811"/>
    </source>
</evidence>
<dbReference type="EMBL" id="CM042009">
    <property type="protein sequence ID" value="KAI3788852.1"/>
    <property type="molecule type" value="Genomic_DNA"/>
</dbReference>
<reference evidence="1 2" key="2">
    <citation type="journal article" date="2022" name="Mol. Ecol. Resour.">
        <title>The genomes of chicory, endive, great burdock and yacon provide insights into Asteraceae paleo-polyploidization history and plant inulin production.</title>
        <authorList>
            <person name="Fan W."/>
            <person name="Wang S."/>
            <person name="Wang H."/>
            <person name="Wang A."/>
            <person name="Jiang F."/>
            <person name="Liu H."/>
            <person name="Zhao H."/>
            <person name="Xu D."/>
            <person name="Zhang Y."/>
        </authorList>
    </citation>
    <scope>NUCLEOTIDE SEQUENCE [LARGE SCALE GENOMIC DNA]</scope>
    <source>
        <strain evidence="2">cv. Punajuju</strain>
        <tissue evidence="1">Leaves</tissue>
    </source>
</reference>
<protein>
    <submittedName>
        <fullName evidence="1">Uncharacterized protein</fullName>
    </submittedName>
</protein>
<organism evidence="1 2">
    <name type="scientific">Cichorium intybus</name>
    <name type="common">Chicory</name>
    <dbReference type="NCBI Taxonomy" id="13427"/>
    <lineage>
        <taxon>Eukaryota</taxon>
        <taxon>Viridiplantae</taxon>
        <taxon>Streptophyta</taxon>
        <taxon>Embryophyta</taxon>
        <taxon>Tracheophyta</taxon>
        <taxon>Spermatophyta</taxon>
        <taxon>Magnoliopsida</taxon>
        <taxon>eudicotyledons</taxon>
        <taxon>Gunneridae</taxon>
        <taxon>Pentapetalae</taxon>
        <taxon>asterids</taxon>
        <taxon>campanulids</taxon>
        <taxon>Asterales</taxon>
        <taxon>Asteraceae</taxon>
        <taxon>Cichorioideae</taxon>
        <taxon>Cichorieae</taxon>
        <taxon>Cichoriinae</taxon>
        <taxon>Cichorium</taxon>
    </lineage>
</organism>
<evidence type="ECO:0000313" key="1">
    <source>
        <dbReference type="EMBL" id="KAI3788852.1"/>
    </source>
</evidence>
<gene>
    <name evidence="1" type="ORF">L2E82_01630</name>
</gene>
<sequence>MVSSSSRSAHKWTYDVFVSFRGEDIRKTFVDHLFSDFRRKGLYAFRDDDQLKRGEEISSELYKAIEQSRFLIVIFSSDYASSTWCLRELVKILKCKEMDDEYEVRVLYYDVTPEMVGNQSGSYEEAFVKHEGHQKKEVPEWKEALTWAADNLSGWDLQAMSNGHEPKFIEAISNEIFHKLTSTGPLDAGDNLVGLYTRAEQMDLLRFVDDRSSKVHMIGICGIGGIGKTTVAKAIYNLLHTHFEAYSFCEDVKGVEKRHGLVHLQEKLLANLMSLSDLKIRNVSQGIGIMKRRMWAKKVLIVLDDVDDYSQFEALVGSPSWFSPGSMIIFTGRDRHLLTANGVEEIFEVDLLCDDEALELFSLYSFRNKHPKEEFIDLANEVVRYVNGLPLALKILGSFLFGKTVEEWGSQLKRLRRYPDSQIQQVLRISYDGLDFDQRNIFLDISCFFKGEKKDFVMKVLDGCDLFSVTNIRVLIDKSLISVREDRLEMHDLVQEMGWRIVDEESEEPGKRSRLWFPKDVRDVLNKDKGTEAVKGLAMDVSRSEVDIYGKTFMKLINLRLLHLYIGNWNRLLDSKGKIRETKFGIETKVNATSPKLDFLSSELRLFCWQGYPFHQLPSSFYPESLVVLDLSHSYIKEIWTGSKGFKRLISMNLSHCRNLIKTPDFTEIPNLEELILDGCKLLNEVHPSVGKLSCLVTLNLKRCINLESPPNCTELKSLRILNLSGCKKLDKFPQNLDQMKDLVELHADGTSIDQLPSSVSSLWNLQVLSLGQREDVKTRSLGSIFWPVSKMHQPPSAAFPSLSGLQLLRDIDVSHCKLTEGSIGGIESLSMLKVLNLSGNDFQSLPSLKKLSRLETLGLVGCKKIEALPELPPNIQLIEAQDCISLRELPTKLTVYESSIQCFDFTNCANVIENQSVESLIAMLLPQGRIDPYKMLSVFLPGSRIPGWFTHQTMGDCLTIELPPDWCYENFKGIAFCLVFTPKTRNRRKSSYNSIGYRFKNFDGTSIGVESPIPDSIFQYENIGIKSDQMLLGYHQSEPDWKKAKKCISVSFEVYGADCMVKKCGARLVCEEDEGEEEGSGSRMIQWLPPSSRVEDELTVNS</sequence>
<keyword evidence="2" id="KW-1185">Reference proteome</keyword>
<reference evidence="2" key="1">
    <citation type="journal article" date="2022" name="Mol. Ecol. Resour.">
        <title>The genomes of chicory, endive, great burdock and yacon provide insights into Asteraceae palaeo-polyploidization history and plant inulin production.</title>
        <authorList>
            <person name="Fan W."/>
            <person name="Wang S."/>
            <person name="Wang H."/>
            <person name="Wang A."/>
            <person name="Jiang F."/>
            <person name="Liu H."/>
            <person name="Zhao H."/>
            <person name="Xu D."/>
            <person name="Zhang Y."/>
        </authorList>
    </citation>
    <scope>NUCLEOTIDE SEQUENCE [LARGE SCALE GENOMIC DNA]</scope>
    <source>
        <strain evidence="2">cv. Punajuju</strain>
    </source>
</reference>
<accession>A0ACB9GZU7</accession>
<name>A0ACB9GZU7_CICIN</name>
<comment type="caution">
    <text evidence="1">The sequence shown here is derived from an EMBL/GenBank/DDBJ whole genome shotgun (WGS) entry which is preliminary data.</text>
</comment>
<dbReference type="Proteomes" id="UP001055811">
    <property type="component" value="Linkage Group LG01"/>
</dbReference>
<proteinExistence type="predicted"/>